<evidence type="ECO:0000256" key="3">
    <source>
        <dbReference type="ARBA" id="ARBA00022833"/>
    </source>
</evidence>
<protein>
    <submittedName>
        <fullName evidence="6">Hydroxyacylglutathione hydrolase</fullName>
    </submittedName>
</protein>
<organism evidence="6 7">
    <name type="scientific">Perkinsus olseni</name>
    <name type="common">Perkinsus atlanticus</name>
    <dbReference type="NCBI Taxonomy" id="32597"/>
    <lineage>
        <taxon>Eukaryota</taxon>
        <taxon>Sar</taxon>
        <taxon>Alveolata</taxon>
        <taxon>Perkinsozoa</taxon>
        <taxon>Perkinsea</taxon>
        <taxon>Perkinsida</taxon>
        <taxon>Perkinsidae</taxon>
        <taxon>Perkinsus</taxon>
    </lineage>
</organism>
<name>A0A7J6UAK4_PEROL</name>
<dbReference type="GO" id="GO:0016787">
    <property type="term" value="F:hydrolase activity"/>
    <property type="evidence" value="ECO:0007669"/>
    <property type="project" value="UniProtKB-KW"/>
</dbReference>
<keyword evidence="3" id="KW-0862">Zinc</keyword>
<keyword evidence="2 6" id="KW-0378">Hydrolase</keyword>
<evidence type="ECO:0000256" key="1">
    <source>
        <dbReference type="ARBA" id="ARBA00022723"/>
    </source>
</evidence>
<evidence type="ECO:0000259" key="5">
    <source>
        <dbReference type="Pfam" id="PF16123"/>
    </source>
</evidence>
<comment type="caution">
    <text evidence="6">The sequence shown here is derived from an EMBL/GenBank/DDBJ whole genome shotgun (WGS) entry which is preliminary data.</text>
</comment>
<dbReference type="EMBL" id="JABANO010005016">
    <property type="protein sequence ID" value="KAF4754225.1"/>
    <property type="molecule type" value="Genomic_DNA"/>
</dbReference>
<keyword evidence="1" id="KW-0479">Metal-binding</keyword>
<feature type="domain" description="Hydroxyacylglutathione hydrolase C-terminal" evidence="5">
    <location>
        <begin position="1"/>
        <end position="41"/>
    </location>
</feature>
<reference evidence="6 7" key="1">
    <citation type="submission" date="2020-04" db="EMBL/GenBank/DDBJ databases">
        <title>Perkinsus olseni comparative genomics.</title>
        <authorList>
            <person name="Bogema D.R."/>
        </authorList>
    </citation>
    <scope>NUCLEOTIDE SEQUENCE [LARGE SCALE GENOMIC DNA]</scope>
    <source>
        <strain evidence="6 7">ATCC PRA-207</strain>
    </source>
</reference>
<gene>
    <name evidence="6" type="primary">GLX2-1</name>
    <name evidence="6" type="ORF">FOZ63_015987</name>
</gene>
<accession>A0A7J6UAK4</accession>
<evidence type="ECO:0000313" key="7">
    <source>
        <dbReference type="Proteomes" id="UP000553632"/>
    </source>
</evidence>
<feature type="region of interest" description="Disordered" evidence="4">
    <location>
        <begin position="106"/>
        <end position="152"/>
    </location>
</feature>
<evidence type="ECO:0000256" key="2">
    <source>
        <dbReference type="ARBA" id="ARBA00022801"/>
    </source>
</evidence>
<evidence type="ECO:0000256" key="4">
    <source>
        <dbReference type="SAM" id="MobiDB-lite"/>
    </source>
</evidence>
<feature type="non-terminal residue" evidence="6">
    <location>
        <position position="192"/>
    </location>
</feature>
<dbReference type="Proteomes" id="UP000553632">
    <property type="component" value="Unassembled WGS sequence"/>
</dbReference>
<evidence type="ECO:0000313" key="6">
    <source>
        <dbReference type="EMBL" id="KAF4754225.1"/>
    </source>
</evidence>
<sequence>VPSMLADELLCNPFLRVEDEAIQKRAAELTKTQAHDLSDVFAQASFVYASLKNLVPARALQSLAHDHLEKGIRVYQDAAGGWSTVPASTDGSDQSKILLQQAQDLPLDPQQGSSSSSSRSPLKEGGSAAAHEGPQLVEANAPPTVRSASIPPSKELRPGWFVACLYRWFNLPRVGSSRRRSQTSEVYDTDLC</sequence>
<dbReference type="Pfam" id="PF16123">
    <property type="entry name" value="HAGH_C"/>
    <property type="match status" value="1"/>
</dbReference>
<dbReference type="GO" id="GO:0046872">
    <property type="term" value="F:metal ion binding"/>
    <property type="evidence" value="ECO:0007669"/>
    <property type="project" value="UniProtKB-KW"/>
</dbReference>
<dbReference type="AlphaFoldDB" id="A0A7J6UAK4"/>
<proteinExistence type="predicted"/>
<dbReference type="InterPro" id="IPR032282">
    <property type="entry name" value="HAGH_C"/>
</dbReference>
<keyword evidence="7" id="KW-1185">Reference proteome</keyword>
<feature type="compositionally biased region" description="Low complexity" evidence="4">
    <location>
        <begin position="106"/>
        <end position="120"/>
    </location>
</feature>